<sequence>MMSFAVFDILYAMADTIVKPLMFLHGDSFIVFSSGVLHGRTTIGSEACCAICALFCASVAFLGLHFIYRYIVVCQSYKLYLFTWPYSTIWIAFVAFFTAYWGLVCYFLLCPDRSFREYIRGSFAAAFEDDTLNVGFIGALYYTVQNSTTVVNWGYCAGIANLLLIQFTTFSIIIYCGPHIYFNLTKVTLSARTRNLQIQLFRALVAQTLLPLFLCYIPCTMIFLVPLSGLQLGLQVLL</sequence>
<feature type="transmembrane region" description="Helical" evidence="1">
    <location>
        <begin position="88"/>
        <end position="109"/>
    </location>
</feature>
<dbReference type="Proteomes" id="UP000024635">
    <property type="component" value="Unassembled WGS sequence"/>
</dbReference>
<dbReference type="GO" id="GO:0005886">
    <property type="term" value="C:plasma membrane"/>
    <property type="evidence" value="ECO:0007669"/>
    <property type="project" value="TreeGrafter"/>
</dbReference>
<dbReference type="Pfam" id="PF10326">
    <property type="entry name" value="7TM_GPCR_Str"/>
    <property type="match status" value="1"/>
</dbReference>
<feature type="transmembrane region" description="Helical" evidence="1">
    <location>
        <begin position="203"/>
        <end position="225"/>
    </location>
</feature>
<evidence type="ECO:0000313" key="3">
    <source>
        <dbReference type="Proteomes" id="UP000024635"/>
    </source>
</evidence>
<dbReference type="GO" id="GO:0042048">
    <property type="term" value="P:olfactory behavior"/>
    <property type="evidence" value="ECO:0007669"/>
    <property type="project" value="TreeGrafter"/>
</dbReference>
<keyword evidence="1" id="KW-0812">Transmembrane</keyword>
<proteinExistence type="predicted"/>
<organism evidence="2 3">
    <name type="scientific">Ancylostoma ceylanicum</name>
    <dbReference type="NCBI Taxonomy" id="53326"/>
    <lineage>
        <taxon>Eukaryota</taxon>
        <taxon>Metazoa</taxon>
        <taxon>Ecdysozoa</taxon>
        <taxon>Nematoda</taxon>
        <taxon>Chromadorea</taxon>
        <taxon>Rhabditida</taxon>
        <taxon>Rhabditina</taxon>
        <taxon>Rhabditomorpha</taxon>
        <taxon>Strongyloidea</taxon>
        <taxon>Ancylostomatidae</taxon>
        <taxon>Ancylostomatinae</taxon>
        <taxon>Ancylostoma</taxon>
    </lineage>
</organism>
<keyword evidence="3" id="KW-1185">Reference proteome</keyword>
<dbReference type="EMBL" id="JARK01000863">
    <property type="protein sequence ID" value="EYC34929.1"/>
    <property type="molecule type" value="Genomic_DNA"/>
</dbReference>
<reference evidence="3" key="1">
    <citation type="journal article" date="2015" name="Nat. Genet.">
        <title>The genome and transcriptome of the zoonotic hookworm Ancylostoma ceylanicum identify infection-specific gene families.</title>
        <authorList>
            <person name="Schwarz E.M."/>
            <person name="Hu Y."/>
            <person name="Antoshechkin I."/>
            <person name="Miller M.M."/>
            <person name="Sternberg P.W."/>
            <person name="Aroian R.V."/>
        </authorList>
    </citation>
    <scope>NUCLEOTIDE SEQUENCE</scope>
    <source>
        <strain evidence="3">HY135</strain>
    </source>
</reference>
<dbReference type="PANTHER" id="PTHR22943">
    <property type="entry name" value="7-TRANSMEMBRANE DOMAIN RECEPTOR C.ELEGANS"/>
    <property type="match status" value="1"/>
</dbReference>
<keyword evidence="1" id="KW-0472">Membrane</keyword>
<dbReference type="OrthoDB" id="5841089at2759"/>
<dbReference type="GO" id="GO:0038022">
    <property type="term" value="F:G protein-coupled olfactory receptor activity"/>
    <property type="evidence" value="ECO:0007669"/>
    <property type="project" value="TreeGrafter"/>
</dbReference>
<comment type="caution">
    <text evidence="2">The sequence shown here is derived from an EMBL/GenBank/DDBJ whole genome shotgun (WGS) entry which is preliminary data.</text>
</comment>
<feature type="transmembrane region" description="Helical" evidence="1">
    <location>
        <begin position="162"/>
        <end position="182"/>
    </location>
</feature>
<feature type="transmembrane region" description="Helical" evidence="1">
    <location>
        <begin position="121"/>
        <end position="142"/>
    </location>
</feature>
<dbReference type="SUPFAM" id="SSF81321">
    <property type="entry name" value="Family A G protein-coupled receptor-like"/>
    <property type="match status" value="1"/>
</dbReference>
<evidence type="ECO:0000256" key="1">
    <source>
        <dbReference type="SAM" id="Phobius"/>
    </source>
</evidence>
<feature type="transmembrane region" description="Helical" evidence="1">
    <location>
        <begin position="49"/>
        <end position="68"/>
    </location>
</feature>
<accession>A0A016W520</accession>
<name>A0A016W520_9BILA</name>
<keyword evidence="1" id="KW-1133">Transmembrane helix</keyword>
<dbReference type="PANTHER" id="PTHR22943:SF248">
    <property type="entry name" value="SEVEN TM RECEPTOR"/>
    <property type="match status" value="1"/>
</dbReference>
<gene>
    <name evidence="2" type="primary">Acey_s1264.g3789</name>
    <name evidence="2" type="ORF">Y032_1264g3789</name>
</gene>
<evidence type="ECO:0008006" key="4">
    <source>
        <dbReference type="Google" id="ProtNLM"/>
    </source>
</evidence>
<protein>
    <recommendedName>
        <fullName evidence="4">7TM GPCR serpentine receptor class x (Srx) domain-containing protein</fullName>
    </recommendedName>
</protein>
<dbReference type="AlphaFoldDB" id="A0A016W520"/>
<dbReference type="InterPro" id="IPR019428">
    <property type="entry name" value="7TM_GPCR_serpentine_rcpt_Str"/>
</dbReference>
<feature type="transmembrane region" description="Helical" evidence="1">
    <location>
        <begin position="20"/>
        <end position="37"/>
    </location>
</feature>
<evidence type="ECO:0000313" key="2">
    <source>
        <dbReference type="EMBL" id="EYC34929.1"/>
    </source>
</evidence>